<dbReference type="EMBL" id="JASPKZ010000827">
    <property type="protein sequence ID" value="KAJ9599212.1"/>
    <property type="molecule type" value="Genomic_DNA"/>
</dbReference>
<evidence type="ECO:0008006" key="4">
    <source>
        <dbReference type="Google" id="ProtNLM"/>
    </source>
</evidence>
<name>A0AAD8AHP6_DIPPU</name>
<keyword evidence="3" id="KW-1185">Reference proteome</keyword>
<organism evidence="2 3">
    <name type="scientific">Diploptera punctata</name>
    <name type="common">Pacific beetle cockroach</name>
    <dbReference type="NCBI Taxonomy" id="6984"/>
    <lineage>
        <taxon>Eukaryota</taxon>
        <taxon>Metazoa</taxon>
        <taxon>Ecdysozoa</taxon>
        <taxon>Arthropoda</taxon>
        <taxon>Hexapoda</taxon>
        <taxon>Insecta</taxon>
        <taxon>Pterygota</taxon>
        <taxon>Neoptera</taxon>
        <taxon>Polyneoptera</taxon>
        <taxon>Dictyoptera</taxon>
        <taxon>Blattodea</taxon>
        <taxon>Blaberoidea</taxon>
        <taxon>Blaberidae</taxon>
        <taxon>Diplopterinae</taxon>
        <taxon>Diploptera</taxon>
    </lineage>
</organism>
<evidence type="ECO:0000256" key="1">
    <source>
        <dbReference type="SAM" id="SignalP"/>
    </source>
</evidence>
<protein>
    <recommendedName>
        <fullName evidence="4">Secreted protein</fullName>
    </recommendedName>
</protein>
<comment type="caution">
    <text evidence="2">The sequence shown here is derived from an EMBL/GenBank/DDBJ whole genome shotgun (WGS) entry which is preliminary data.</text>
</comment>
<dbReference type="AlphaFoldDB" id="A0AAD8AHP6"/>
<evidence type="ECO:0000313" key="3">
    <source>
        <dbReference type="Proteomes" id="UP001233999"/>
    </source>
</evidence>
<accession>A0AAD8AHP6</accession>
<gene>
    <name evidence="2" type="ORF">L9F63_010296</name>
</gene>
<reference evidence="2" key="1">
    <citation type="journal article" date="2023" name="IScience">
        <title>Live-bearing cockroach genome reveals convergent evolutionary mechanisms linked to viviparity in insects and beyond.</title>
        <authorList>
            <person name="Fouks B."/>
            <person name="Harrison M.C."/>
            <person name="Mikhailova A.A."/>
            <person name="Marchal E."/>
            <person name="English S."/>
            <person name="Carruthers M."/>
            <person name="Jennings E.C."/>
            <person name="Chiamaka E.L."/>
            <person name="Frigard R.A."/>
            <person name="Pippel M."/>
            <person name="Attardo G.M."/>
            <person name="Benoit J.B."/>
            <person name="Bornberg-Bauer E."/>
            <person name="Tobe S.S."/>
        </authorList>
    </citation>
    <scope>NUCLEOTIDE SEQUENCE</scope>
    <source>
        <strain evidence="2">Stay&amp;Tobe</strain>
    </source>
</reference>
<reference evidence="2" key="2">
    <citation type="submission" date="2023-05" db="EMBL/GenBank/DDBJ databases">
        <authorList>
            <person name="Fouks B."/>
        </authorList>
    </citation>
    <scope>NUCLEOTIDE SEQUENCE</scope>
    <source>
        <strain evidence="2">Stay&amp;Tobe</strain>
        <tissue evidence="2">Testes</tissue>
    </source>
</reference>
<feature type="non-terminal residue" evidence="2">
    <location>
        <position position="1"/>
    </location>
</feature>
<dbReference type="Proteomes" id="UP001233999">
    <property type="component" value="Unassembled WGS sequence"/>
</dbReference>
<feature type="non-terminal residue" evidence="2">
    <location>
        <position position="106"/>
    </location>
</feature>
<feature type="signal peptide" evidence="1">
    <location>
        <begin position="1"/>
        <end position="20"/>
    </location>
</feature>
<keyword evidence="1" id="KW-0732">Signal</keyword>
<sequence>LWYFICRLGFLFQTCGILFAGCTSLPKKPIQNLTCGILFAGCTSLPKKPIQNLNFYALKKSIEPGLFKTRSKSFVPKLLHQLKYSFKLKPELHIRFFTMKKKSKRT</sequence>
<feature type="chain" id="PRO_5041997477" description="Secreted protein" evidence="1">
    <location>
        <begin position="21"/>
        <end position="106"/>
    </location>
</feature>
<proteinExistence type="predicted"/>
<evidence type="ECO:0000313" key="2">
    <source>
        <dbReference type="EMBL" id="KAJ9599212.1"/>
    </source>
</evidence>